<feature type="transmembrane region" description="Helical" evidence="9">
    <location>
        <begin position="64"/>
        <end position="84"/>
    </location>
</feature>
<name>A0ABS5HEX9_9GAMM</name>
<feature type="transmembrane region" description="Helical" evidence="9">
    <location>
        <begin position="386"/>
        <end position="410"/>
    </location>
</feature>
<reference evidence="11" key="2">
    <citation type="submission" date="2023-07" db="EMBL/GenBank/DDBJ databases">
        <title>Marinomonas vulgaris A79, complete genome.</title>
        <authorList>
            <person name="Ying J.-J."/>
        </authorList>
    </citation>
    <scope>NUCLEOTIDE SEQUENCE [LARGE SCALE GENOMIC DNA]</scope>
    <source>
        <strain evidence="11">A79</strain>
    </source>
</reference>
<gene>
    <name evidence="10" type="ORF">J9B83_11135</name>
</gene>
<feature type="transmembrane region" description="Helical" evidence="9">
    <location>
        <begin position="357"/>
        <end position="374"/>
    </location>
</feature>
<organism evidence="10 11">
    <name type="scientific">Marinomonas vulgaris</name>
    <dbReference type="NCBI Taxonomy" id="2823372"/>
    <lineage>
        <taxon>Bacteria</taxon>
        <taxon>Pseudomonadati</taxon>
        <taxon>Pseudomonadota</taxon>
        <taxon>Gammaproteobacteria</taxon>
        <taxon>Oceanospirillales</taxon>
        <taxon>Oceanospirillaceae</taxon>
        <taxon>Marinomonas</taxon>
    </lineage>
</organism>
<dbReference type="InterPro" id="IPR007272">
    <property type="entry name" value="Sulf_transp_TsuA/YedE"/>
</dbReference>
<keyword evidence="6 9" id="KW-1133">Transmembrane helix</keyword>
<feature type="transmembrane region" description="Helical" evidence="9">
    <location>
        <begin position="33"/>
        <end position="52"/>
    </location>
</feature>
<keyword evidence="7 9" id="KW-0472">Membrane</keyword>
<feature type="transmembrane region" description="Helical" evidence="9">
    <location>
        <begin position="254"/>
        <end position="273"/>
    </location>
</feature>
<evidence type="ECO:0000256" key="8">
    <source>
        <dbReference type="ARBA" id="ARBA00035655"/>
    </source>
</evidence>
<feature type="transmembrane region" description="Helical" evidence="9">
    <location>
        <begin position="134"/>
        <end position="153"/>
    </location>
</feature>
<dbReference type="RefSeq" id="WP_211536820.1">
    <property type="nucleotide sequence ID" value="NZ_JAGSSV010000014.1"/>
</dbReference>
<reference evidence="10 11" key="1">
    <citation type="submission" date="2021-04" db="EMBL/GenBank/DDBJ databases">
        <authorList>
            <person name="Sun C."/>
        </authorList>
    </citation>
    <scope>NUCLEOTIDE SEQUENCE [LARGE SCALE GENOMIC DNA]</scope>
    <source>
        <strain evidence="10 11">A79</strain>
    </source>
</reference>
<evidence type="ECO:0000256" key="4">
    <source>
        <dbReference type="ARBA" id="ARBA00022519"/>
    </source>
</evidence>
<dbReference type="Proteomes" id="UP000679722">
    <property type="component" value="Unassembled WGS sequence"/>
</dbReference>
<feature type="transmembrane region" description="Helical" evidence="9">
    <location>
        <begin position="186"/>
        <end position="205"/>
    </location>
</feature>
<evidence type="ECO:0000256" key="2">
    <source>
        <dbReference type="ARBA" id="ARBA00022448"/>
    </source>
</evidence>
<comment type="subcellular location">
    <subcellularLocation>
        <location evidence="1">Cell inner membrane</location>
        <topology evidence="1">Multi-pass membrane protein</topology>
    </subcellularLocation>
</comment>
<sequence length="417" mass="44956">MNVKEYISGFVLLILVVLFGSLALESGIFFRLMIGLGLGYALTRSALGFAGSVNRAVRSGSTRLMRALMLMFTASAIASTAFLYNQNPLDMNLWVNPINAGLILGGLMFGFGMSFASCCASGVLTYFSSSLMRPALVLLSFGLGVFLGFPMQAQESWIRESVISSSTYEGKGVYLPDLFANTPMDGYLGAILMTVLFAGIVSWLAHRYERSRRVNDTYIGAASEKEQLENTPYDFAAHPFFSFKTYEALFVKRWSMGMGVAVIVILFTLLMGVTGSGWGASTPFGAWIGRILIAFGVDPMAIANFTHRPVGLFTMPFFEHPVNVQNIGIMLGSVVSLLLGGRFVSGMSRLRLSGREAGMLIVAGLAMGLGTRFANGCNVGALFTPIANFSLSGWIFLVVMVVGGVGGNWLGKRFKLA</sequence>
<feature type="transmembrane region" description="Helical" evidence="9">
    <location>
        <begin position="104"/>
        <end position="127"/>
    </location>
</feature>
<evidence type="ECO:0000313" key="10">
    <source>
        <dbReference type="EMBL" id="MBR7889494.1"/>
    </source>
</evidence>
<proteinExistence type="inferred from homology"/>
<dbReference type="Pfam" id="PF04143">
    <property type="entry name" value="Sulf_transp"/>
    <property type="match status" value="1"/>
</dbReference>
<evidence type="ECO:0000256" key="9">
    <source>
        <dbReference type="SAM" id="Phobius"/>
    </source>
</evidence>
<keyword evidence="2" id="KW-0813">Transport</keyword>
<dbReference type="PANTHER" id="PTHR30574:SF1">
    <property type="entry name" value="SULPHUR TRANSPORT DOMAIN-CONTAINING PROTEIN"/>
    <property type="match status" value="1"/>
</dbReference>
<dbReference type="EMBL" id="JAGSSV010000014">
    <property type="protein sequence ID" value="MBR7889494.1"/>
    <property type="molecule type" value="Genomic_DNA"/>
</dbReference>
<keyword evidence="3" id="KW-1003">Cell membrane</keyword>
<keyword evidence="5 9" id="KW-0812">Transmembrane</keyword>
<dbReference type="PANTHER" id="PTHR30574">
    <property type="entry name" value="INNER MEMBRANE PROTEIN YEDE"/>
    <property type="match status" value="1"/>
</dbReference>
<evidence type="ECO:0000256" key="3">
    <source>
        <dbReference type="ARBA" id="ARBA00022475"/>
    </source>
</evidence>
<evidence type="ECO:0000256" key="6">
    <source>
        <dbReference type="ARBA" id="ARBA00022989"/>
    </source>
</evidence>
<evidence type="ECO:0000256" key="7">
    <source>
        <dbReference type="ARBA" id="ARBA00023136"/>
    </source>
</evidence>
<evidence type="ECO:0000256" key="1">
    <source>
        <dbReference type="ARBA" id="ARBA00004429"/>
    </source>
</evidence>
<protein>
    <submittedName>
        <fullName evidence="10">YeeE/YedE family protein</fullName>
    </submittedName>
</protein>
<comment type="similarity">
    <text evidence="8">Belongs to the TsuA/YedE (TC 9.B.102) family.</text>
</comment>
<keyword evidence="11" id="KW-1185">Reference proteome</keyword>
<feature type="transmembrane region" description="Helical" evidence="9">
    <location>
        <begin position="327"/>
        <end position="345"/>
    </location>
</feature>
<evidence type="ECO:0000256" key="5">
    <source>
        <dbReference type="ARBA" id="ARBA00022692"/>
    </source>
</evidence>
<keyword evidence="4" id="KW-0997">Cell inner membrane</keyword>
<evidence type="ECO:0000313" key="11">
    <source>
        <dbReference type="Proteomes" id="UP000679722"/>
    </source>
</evidence>
<accession>A0ABS5HEX9</accession>
<comment type="caution">
    <text evidence="10">The sequence shown here is derived from an EMBL/GenBank/DDBJ whole genome shotgun (WGS) entry which is preliminary data.</text>
</comment>